<evidence type="ECO:0000313" key="1">
    <source>
        <dbReference type="EMBL" id="GFT63139.1"/>
    </source>
</evidence>
<dbReference type="EMBL" id="BMAW01019390">
    <property type="protein sequence ID" value="GFT63139.1"/>
    <property type="molecule type" value="Genomic_DNA"/>
</dbReference>
<dbReference type="Proteomes" id="UP000887013">
    <property type="component" value="Unassembled WGS sequence"/>
</dbReference>
<name>A0A8X6PG60_NEPPI</name>
<protein>
    <submittedName>
        <fullName evidence="1">Uncharacterized protein</fullName>
    </submittedName>
</protein>
<comment type="caution">
    <text evidence="1">The sequence shown here is derived from an EMBL/GenBank/DDBJ whole genome shotgun (WGS) entry which is preliminary data.</text>
</comment>
<evidence type="ECO:0000313" key="2">
    <source>
        <dbReference type="Proteomes" id="UP000887013"/>
    </source>
</evidence>
<dbReference type="AlphaFoldDB" id="A0A8X6PG60"/>
<proteinExistence type="predicted"/>
<accession>A0A8X6PG60</accession>
<gene>
    <name evidence="1" type="ORF">NPIL_227351</name>
</gene>
<sequence>MLLGQHTKRAKKEIICLEKSRFSEDSCGSSLKNPSRDEWRNVSLNIFTRDIVVCLMKSERLESLSIPLFGPRTPVNSNKRFDDVNHFLTQAG</sequence>
<keyword evidence="2" id="KW-1185">Reference proteome</keyword>
<organism evidence="1 2">
    <name type="scientific">Nephila pilipes</name>
    <name type="common">Giant wood spider</name>
    <name type="synonym">Nephila maculata</name>
    <dbReference type="NCBI Taxonomy" id="299642"/>
    <lineage>
        <taxon>Eukaryota</taxon>
        <taxon>Metazoa</taxon>
        <taxon>Ecdysozoa</taxon>
        <taxon>Arthropoda</taxon>
        <taxon>Chelicerata</taxon>
        <taxon>Arachnida</taxon>
        <taxon>Araneae</taxon>
        <taxon>Araneomorphae</taxon>
        <taxon>Entelegynae</taxon>
        <taxon>Araneoidea</taxon>
        <taxon>Nephilidae</taxon>
        <taxon>Nephila</taxon>
    </lineage>
</organism>
<reference evidence="1" key="1">
    <citation type="submission" date="2020-08" db="EMBL/GenBank/DDBJ databases">
        <title>Multicomponent nature underlies the extraordinary mechanical properties of spider dragline silk.</title>
        <authorList>
            <person name="Kono N."/>
            <person name="Nakamura H."/>
            <person name="Mori M."/>
            <person name="Yoshida Y."/>
            <person name="Ohtoshi R."/>
            <person name="Malay A.D."/>
            <person name="Moran D.A.P."/>
            <person name="Tomita M."/>
            <person name="Numata K."/>
            <person name="Arakawa K."/>
        </authorList>
    </citation>
    <scope>NUCLEOTIDE SEQUENCE</scope>
</reference>